<dbReference type="EnsemblMetazoa" id="PPA45757.1">
    <property type="protein sequence ID" value="PPA45757.1"/>
    <property type="gene ID" value="WBGene00284126"/>
</dbReference>
<dbReference type="AlphaFoldDB" id="A0A2A6CKG6"/>
<dbReference type="Proteomes" id="UP000005239">
    <property type="component" value="Unassembled WGS sequence"/>
</dbReference>
<sequence length="67" mass="7657">MPMSIRILCMDSTQKKAYIDKIVRSVFLAVAGRLHERERRSRNRVEKTHIISQISGAEYGIAADCHV</sequence>
<accession>A0A2A6CKG6</accession>
<evidence type="ECO:0000313" key="1">
    <source>
        <dbReference type="EnsemblMetazoa" id="PPA45757.1"/>
    </source>
</evidence>
<organism evidence="1 2">
    <name type="scientific">Pristionchus pacificus</name>
    <name type="common">Parasitic nematode worm</name>
    <dbReference type="NCBI Taxonomy" id="54126"/>
    <lineage>
        <taxon>Eukaryota</taxon>
        <taxon>Metazoa</taxon>
        <taxon>Ecdysozoa</taxon>
        <taxon>Nematoda</taxon>
        <taxon>Chromadorea</taxon>
        <taxon>Rhabditida</taxon>
        <taxon>Rhabditina</taxon>
        <taxon>Diplogasteromorpha</taxon>
        <taxon>Diplogasteroidea</taxon>
        <taxon>Neodiplogasteridae</taxon>
        <taxon>Pristionchus</taxon>
    </lineage>
</organism>
<keyword evidence="2" id="KW-1185">Reference proteome</keyword>
<gene>
    <name evidence="1" type="primary">WBGene00284126</name>
</gene>
<name>A0A2A6CKG6_PRIPA</name>
<evidence type="ECO:0000313" key="2">
    <source>
        <dbReference type="Proteomes" id="UP000005239"/>
    </source>
</evidence>
<reference evidence="2" key="1">
    <citation type="journal article" date="2008" name="Nat. Genet.">
        <title>The Pristionchus pacificus genome provides a unique perspective on nematode lifestyle and parasitism.</title>
        <authorList>
            <person name="Dieterich C."/>
            <person name="Clifton S.W."/>
            <person name="Schuster L.N."/>
            <person name="Chinwalla A."/>
            <person name="Delehaunty K."/>
            <person name="Dinkelacker I."/>
            <person name="Fulton L."/>
            <person name="Fulton R."/>
            <person name="Godfrey J."/>
            <person name="Minx P."/>
            <person name="Mitreva M."/>
            <person name="Roeseler W."/>
            <person name="Tian H."/>
            <person name="Witte H."/>
            <person name="Yang S.P."/>
            <person name="Wilson R.K."/>
            <person name="Sommer R.J."/>
        </authorList>
    </citation>
    <scope>NUCLEOTIDE SEQUENCE [LARGE SCALE GENOMIC DNA]</scope>
    <source>
        <strain evidence="2">PS312</strain>
    </source>
</reference>
<reference evidence="1" key="2">
    <citation type="submission" date="2022-06" db="UniProtKB">
        <authorList>
            <consortium name="EnsemblMetazoa"/>
        </authorList>
    </citation>
    <scope>IDENTIFICATION</scope>
    <source>
        <strain evidence="1">PS312</strain>
    </source>
</reference>
<accession>A0A8R1Z510</accession>
<proteinExistence type="predicted"/>
<protein>
    <submittedName>
        <fullName evidence="1">Uncharacterized protein</fullName>
    </submittedName>
</protein>